<dbReference type="PROSITE" id="PS50943">
    <property type="entry name" value="HTH_CROC1"/>
    <property type="match status" value="1"/>
</dbReference>
<dbReference type="Gene3D" id="2.30.130.30">
    <property type="entry name" value="Hypothetical protein"/>
    <property type="match status" value="1"/>
</dbReference>
<dbReference type="CDD" id="cd00093">
    <property type="entry name" value="HTH_XRE"/>
    <property type="match status" value="1"/>
</dbReference>
<dbReference type="SUPFAM" id="SSF88697">
    <property type="entry name" value="PUA domain-like"/>
    <property type="match status" value="1"/>
</dbReference>
<evidence type="ECO:0000313" key="2">
    <source>
        <dbReference type="EMBL" id="MYL97127.1"/>
    </source>
</evidence>
<proteinExistence type="predicted"/>
<evidence type="ECO:0000313" key="3">
    <source>
        <dbReference type="Proteomes" id="UP000465810"/>
    </source>
</evidence>
<dbReference type="InterPro" id="IPR010982">
    <property type="entry name" value="Lambda_DNA-bd_dom_sf"/>
</dbReference>
<reference evidence="2 3" key="1">
    <citation type="submission" date="2019-12" db="EMBL/GenBank/DDBJ databases">
        <authorList>
            <person name="Feng G."/>
            <person name="Zhu H."/>
        </authorList>
    </citation>
    <scope>NUCLEOTIDE SEQUENCE [LARGE SCALE GENOMIC DNA]</scope>
    <source>
        <strain evidence="2 3">FGD1</strain>
    </source>
</reference>
<dbReference type="SMART" id="SM00530">
    <property type="entry name" value="HTH_XRE"/>
    <property type="match status" value="1"/>
</dbReference>
<evidence type="ECO:0000259" key="1">
    <source>
        <dbReference type="PROSITE" id="PS50943"/>
    </source>
</evidence>
<dbReference type="RefSeq" id="WP_160984851.1">
    <property type="nucleotide sequence ID" value="NZ_WVTD01000002.1"/>
</dbReference>
<dbReference type="SUPFAM" id="SSF47413">
    <property type="entry name" value="lambda repressor-like DNA-binding domains"/>
    <property type="match status" value="1"/>
</dbReference>
<dbReference type="Proteomes" id="UP000465810">
    <property type="component" value="Unassembled WGS sequence"/>
</dbReference>
<dbReference type="EMBL" id="WVTD01000002">
    <property type="protein sequence ID" value="MYL97127.1"/>
    <property type="molecule type" value="Genomic_DNA"/>
</dbReference>
<accession>A0A7X4GG24</accession>
<comment type="caution">
    <text evidence="2">The sequence shown here is derived from an EMBL/GenBank/DDBJ whole genome shotgun (WGS) entry which is preliminary data.</text>
</comment>
<dbReference type="Gene3D" id="1.10.260.40">
    <property type="entry name" value="lambda repressor-like DNA-binding domains"/>
    <property type="match status" value="1"/>
</dbReference>
<name>A0A7X4GG24_9SPHN</name>
<dbReference type="Pfam" id="PF13560">
    <property type="entry name" value="HTH_31"/>
    <property type="match status" value="1"/>
</dbReference>
<dbReference type="InterPro" id="IPR015947">
    <property type="entry name" value="PUA-like_sf"/>
</dbReference>
<gene>
    <name evidence="2" type="ORF">GR702_04995</name>
</gene>
<organism evidence="2 3">
    <name type="scientific">Novosphingobium silvae</name>
    <dbReference type="NCBI Taxonomy" id="2692619"/>
    <lineage>
        <taxon>Bacteria</taxon>
        <taxon>Pseudomonadati</taxon>
        <taxon>Pseudomonadota</taxon>
        <taxon>Alphaproteobacteria</taxon>
        <taxon>Sphingomonadales</taxon>
        <taxon>Sphingomonadaceae</taxon>
        <taxon>Novosphingobium</taxon>
    </lineage>
</organism>
<feature type="domain" description="HTH cro/C1-type" evidence="1">
    <location>
        <begin position="27"/>
        <end position="80"/>
    </location>
</feature>
<dbReference type="GO" id="GO:0003677">
    <property type="term" value="F:DNA binding"/>
    <property type="evidence" value="ECO:0007669"/>
    <property type="project" value="InterPro"/>
</dbReference>
<keyword evidence="3" id="KW-1185">Reference proteome</keyword>
<protein>
    <submittedName>
        <fullName evidence="2">Helix-turn-helix domain-containing protein</fullName>
    </submittedName>
</protein>
<dbReference type="InterPro" id="IPR001387">
    <property type="entry name" value="Cro/C1-type_HTH"/>
</dbReference>
<sequence>MMKVVGKVFEPDPDGNDASDGHIGRRLREIRKLAGLTQAQVAKRLDIRQSAITGMERRKDMHVSTLRDYLSAMGATLRLHAHFDDAGALINNLREADFGFEQIDENQLLLPIFGEAPLPPHRDVVFSIKPEYSRKIVSGEKTIELRRRFPMSVPPGTTALIYETSPTRALSGIAEIGDVHRRSPEEIWKSFGDQACIARKDFDAYFTGVDRAFAIELRHARSLPRPLLLSELRDRFSFEPPQSFLYATPKMREALLYERAKIPN</sequence>
<dbReference type="AlphaFoldDB" id="A0A7X4GG24"/>